<feature type="domain" description="Cytochrome c" evidence="11">
    <location>
        <begin position="19"/>
        <end position="118"/>
    </location>
</feature>
<evidence type="ECO:0000256" key="8">
    <source>
        <dbReference type="PROSITE-ProRule" id="PRU00433"/>
    </source>
</evidence>
<feature type="repeat" description="WD" evidence="7">
    <location>
        <begin position="317"/>
        <end position="358"/>
    </location>
</feature>
<keyword evidence="10" id="KW-0732">Signal</keyword>
<dbReference type="GO" id="GO:0009055">
    <property type="term" value="F:electron transfer activity"/>
    <property type="evidence" value="ECO:0007669"/>
    <property type="project" value="InterPro"/>
</dbReference>
<feature type="compositionally biased region" description="Polar residues" evidence="9">
    <location>
        <begin position="1205"/>
        <end position="1214"/>
    </location>
</feature>
<reference evidence="12 13" key="1">
    <citation type="submission" date="2012-02" db="EMBL/GenBank/DDBJ databases">
        <title>Complete sequence of chromosome of Singulisphaera acidiphila DSM 18658.</title>
        <authorList>
            <consortium name="US DOE Joint Genome Institute (JGI-PGF)"/>
            <person name="Lucas S."/>
            <person name="Copeland A."/>
            <person name="Lapidus A."/>
            <person name="Glavina del Rio T."/>
            <person name="Dalin E."/>
            <person name="Tice H."/>
            <person name="Bruce D."/>
            <person name="Goodwin L."/>
            <person name="Pitluck S."/>
            <person name="Peters L."/>
            <person name="Ovchinnikova G."/>
            <person name="Chertkov O."/>
            <person name="Kyrpides N."/>
            <person name="Mavromatis K."/>
            <person name="Ivanova N."/>
            <person name="Brettin T."/>
            <person name="Detter J.C."/>
            <person name="Han C."/>
            <person name="Larimer F."/>
            <person name="Land M."/>
            <person name="Hauser L."/>
            <person name="Markowitz V."/>
            <person name="Cheng J.-F."/>
            <person name="Hugenholtz P."/>
            <person name="Woyke T."/>
            <person name="Wu D."/>
            <person name="Tindall B."/>
            <person name="Pomrenke H."/>
            <person name="Brambilla E."/>
            <person name="Klenk H.-P."/>
            <person name="Eisen J.A."/>
        </authorList>
    </citation>
    <scope>NUCLEOTIDE SEQUENCE [LARGE SCALE GENOMIC DNA]</scope>
    <source>
        <strain evidence="13">ATCC BAA-1392 / DSM 18658 / VKM B-2454 / MOB10</strain>
    </source>
</reference>
<dbReference type="PROSITE" id="PS00678">
    <property type="entry name" value="WD_REPEATS_1"/>
    <property type="match status" value="3"/>
</dbReference>
<dbReference type="eggNOG" id="COG2319">
    <property type="taxonomic scope" value="Bacteria"/>
</dbReference>
<dbReference type="PROSITE" id="PS50294">
    <property type="entry name" value="WD_REPEATS_REGION"/>
    <property type="match status" value="3"/>
</dbReference>
<evidence type="ECO:0000256" key="10">
    <source>
        <dbReference type="SAM" id="SignalP"/>
    </source>
</evidence>
<feature type="region of interest" description="Disordered" evidence="9">
    <location>
        <begin position="1193"/>
        <end position="1214"/>
    </location>
</feature>
<dbReference type="PROSITE" id="PS51007">
    <property type="entry name" value="CYTC"/>
    <property type="match status" value="1"/>
</dbReference>
<dbReference type="InterPro" id="IPR019775">
    <property type="entry name" value="WD40_repeat_CS"/>
</dbReference>
<evidence type="ECO:0000256" key="6">
    <source>
        <dbReference type="ARBA" id="ARBA00023004"/>
    </source>
</evidence>
<feature type="repeat" description="WD" evidence="7">
    <location>
        <begin position="233"/>
        <end position="274"/>
    </location>
</feature>
<dbReference type="EMBL" id="CP003364">
    <property type="protein sequence ID" value="AGA25897.1"/>
    <property type="molecule type" value="Genomic_DNA"/>
</dbReference>
<dbReference type="Pfam" id="PF07635">
    <property type="entry name" value="PSCyt1"/>
    <property type="match status" value="1"/>
</dbReference>
<dbReference type="HOGENOM" id="CLU_269349_0_0_0"/>
<evidence type="ECO:0000313" key="13">
    <source>
        <dbReference type="Proteomes" id="UP000010798"/>
    </source>
</evidence>
<evidence type="ECO:0000256" key="7">
    <source>
        <dbReference type="PROSITE-ProRule" id="PRU00221"/>
    </source>
</evidence>
<accession>L0D9J8</accession>
<keyword evidence="5" id="KW-0833">Ubl conjugation pathway</keyword>
<dbReference type="InterPro" id="IPR015943">
    <property type="entry name" value="WD40/YVTN_repeat-like_dom_sf"/>
</dbReference>
<evidence type="ECO:0000256" key="3">
    <source>
        <dbReference type="ARBA" id="ARBA00022723"/>
    </source>
</evidence>
<evidence type="ECO:0000256" key="4">
    <source>
        <dbReference type="ARBA" id="ARBA00022737"/>
    </source>
</evidence>
<protein>
    <submittedName>
        <fullName evidence="12">WD40 repeat-containing protein</fullName>
    </submittedName>
</protein>
<dbReference type="PANTHER" id="PTHR15622:SF2">
    <property type="entry name" value="U4_U6 SMALL NUCLEAR RIBONUCLEOPROTEIN PRP4"/>
    <property type="match status" value="1"/>
</dbReference>
<dbReference type="Gene3D" id="2.60.120.380">
    <property type="match status" value="2"/>
</dbReference>
<dbReference type="GO" id="GO:0046872">
    <property type="term" value="F:metal ion binding"/>
    <property type="evidence" value="ECO:0007669"/>
    <property type="project" value="UniProtKB-KW"/>
</dbReference>
<feature type="signal peptide" evidence="10">
    <location>
        <begin position="1"/>
        <end position="19"/>
    </location>
</feature>
<dbReference type="InterPro" id="IPR001680">
    <property type="entry name" value="WD40_rpt"/>
</dbReference>
<feature type="chain" id="PRO_5003939958" evidence="10">
    <location>
        <begin position="20"/>
        <end position="1214"/>
    </location>
</feature>
<keyword evidence="3 8" id="KW-0479">Metal-binding</keyword>
<name>L0D9J8_SINAD</name>
<dbReference type="InterPro" id="IPR009056">
    <property type="entry name" value="Cyt_c-like_dom"/>
</dbReference>
<dbReference type="InterPro" id="IPR051983">
    <property type="entry name" value="WSB_SOCS-box_domain"/>
</dbReference>
<dbReference type="GO" id="GO:0020037">
    <property type="term" value="F:heme binding"/>
    <property type="evidence" value="ECO:0007669"/>
    <property type="project" value="InterPro"/>
</dbReference>
<evidence type="ECO:0000256" key="5">
    <source>
        <dbReference type="ARBA" id="ARBA00022786"/>
    </source>
</evidence>
<dbReference type="PANTHER" id="PTHR15622">
    <property type="entry name" value="WD40 REPEAT PROTEIN"/>
    <property type="match status" value="1"/>
</dbReference>
<dbReference type="CDD" id="cd00200">
    <property type="entry name" value="WD40"/>
    <property type="match status" value="1"/>
</dbReference>
<dbReference type="RefSeq" id="WP_015245067.1">
    <property type="nucleotide sequence ID" value="NC_019892.1"/>
</dbReference>
<keyword evidence="2 8" id="KW-0349">Heme</keyword>
<dbReference type="AlphaFoldDB" id="L0D9J8"/>
<proteinExistence type="predicted"/>
<feature type="repeat" description="WD" evidence="7">
    <location>
        <begin position="361"/>
        <end position="402"/>
    </location>
</feature>
<dbReference type="SUPFAM" id="SSF46626">
    <property type="entry name" value="Cytochrome c"/>
    <property type="match status" value="1"/>
</dbReference>
<evidence type="ECO:0000259" key="11">
    <source>
        <dbReference type="PROSITE" id="PS51007"/>
    </source>
</evidence>
<dbReference type="Pfam" id="PF00400">
    <property type="entry name" value="WD40"/>
    <property type="match status" value="5"/>
</dbReference>
<dbReference type="InterPro" id="IPR020472">
    <property type="entry name" value="WD40_PAC1"/>
</dbReference>
<sequence>MFRLSFSLLLLLQAVTARGDEATAPVSFREQVAPILVRSCLGCHNAKKAEGGLNMATFALLQKGGESGGELILEPGDPEASQLVELIRPGATPRMPYKQPPLSDAQIKTLERWVKEGAKFDGPSETETPIASLVDPLRGLRQVALEAPVAEALTALAYSPDGKFLAAAAGRNVLLFGAETGKIEATLSGHPGPLTTVRISPDGRTLIAAGGRPGIDGSITVWDLATKSKRHEIQGHKDSILDAAFAPDSRRLATASYDREIKLWDLNEGKELRTLKDHTDAVYAVAFAPNGALLASAGADRTVKLWDVPSGRRLKTLSDATAELYSVTFGPGGETVMAGGVDRSIHLWRVAQQDASLVKSVFAHDAAILRLVVLADGKTLVSSGEDNDVKLWDLPTLTTRKALSEQADWPQGLALSPDGLRVAVGRFDGSLSFYETTTGKPIVTMNKPADAVAPAKPQLVRNATLNPPSPRSAVRGTSVRMVLTGIGAGNSTSIVFTEPGLTGTLVRAAKPDPNRLEVDLVVAADARVGTHRLGLITPLGVSLFQSLIISARPDVAELDPKDEALGAKSFSVPATLTGVIERPGDVDRFRFEAKAGDQLVIEMQAKSLGSPLFGLVTLEDDAGHVLGESAPVEGAGDPRLNVTIPRDGHVHLKVTDADYAGSPGHFYRIEVGQLPYLTDLFPLGVERGRQSTIQVQGANLQGFSTVSMTTEAAAELGSMPAVAVVLPDGTSPVNRRTIVVGEGRQGVESSENDRADRAEPVAVPGGVSGRIERAGDVDHFRFEAKKGERLILEVFGRRLGTSIDSALEILDEKGVAVPRAVLRPLDQTEVAFREHDSSKPGIRLTRWGNLAVGDYVLIGRELTRIRLLPRNPDDDCTFWNERGQRVAFLGTTPEHHPMSQPIYKVSIHPPGTLFPPGGVSPVTLTYRNDDGGPDSLKDSRLTFDPPADGVYVVRIEDVRGLGGESFGYHLLVRKPRPRFQLSLSTENPSVPRGGTTLVTATISRFDGFEGPVDLTVDGLPPGLTATPSRIEPEDFSASIGLSADASAPAYSPPTWRVTGRAKPASSTSLAEGDLVQVVDPGGAAGGWIVVSPEPNLRVEAAPSRLRIQPGQEVTMSLTVKRAPQFAGRVPIEIRNLPQGVRVLNVGLNGVLITETQTERTISLYAEPWATATERPFYAVGKAEAAGTEHSSAPIDLIVGSGGGSPQISSTAKPR</sequence>
<dbReference type="OrthoDB" id="226265at2"/>
<dbReference type="GO" id="GO:0000209">
    <property type="term" value="P:protein polyubiquitination"/>
    <property type="evidence" value="ECO:0007669"/>
    <property type="project" value="TreeGrafter"/>
</dbReference>
<dbReference type="PRINTS" id="PR00320">
    <property type="entry name" value="GPROTEINBRPT"/>
</dbReference>
<keyword evidence="6 8" id="KW-0408">Iron</keyword>
<keyword evidence="13" id="KW-1185">Reference proteome</keyword>
<evidence type="ECO:0000256" key="9">
    <source>
        <dbReference type="SAM" id="MobiDB-lite"/>
    </source>
</evidence>
<dbReference type="SUPFAM" id="SSF50978">
    <property type="entry name" value="WD40 repeat-like"/>
    <property type="match status" value="1"/>
</dbReference>
<organism evidence="12 13">
    <name type="scientific">Singulisphaera acidiphila (strain ATCC BAA-1392 / DSM 18658 / VKM B-2454 / MOB10)</name>
    <dbReference type="NCBI Taxonomy" id="886293"/>
    <lineage>
        <taxon>Bacteria</taxon>
        <taxon>Pseudomonadati</taxon>
        <taxon>Planctomycetota</taxon>
        <taxon>Planctomycetia</taxon>
        <taxon>Isosphaerales</taxon>
        <taxon>Isosphaeraceae</taxon>
        <taxon>Singulisphaera</taxon>
    </lineage>
</organism>
<dbReference type="InterPro" id="IPR036322">
    <property type="entry name" value="WD40_repeat_dom_sf"/>
</dbReference>
<keyword evidence="4" id="KW-0677">Repeat</keyword>
<dbReference type="Gene3D" id="2.130.10.10">
    <property type="entry name" value="YVTN repeat-like/Quinoprotein amine dehydrogenase"/>
    <property type="match status" value="3"/>
</dbReference>
<evidence type="ECO:0000256" key="2">
    <source>
        <dbReference type="ARBA" id="ARBA00022617"/>
    </source>
</evidence>
<dbReference type="KEGG" id="saci:Sinac_1517"/>
<dbReference type="Proteomes" id="UP000010798">
    <property type="component" value="Chromosome"/>
</dbReference>
<evidence type="ECO:0000313" key="12">
    <source>
        <dbReference type="EMBL" id="AGA25897.1"/>
    </source>
</evidence>
<feature type="repeat" description="WD" evidence="7">
    <location>
        <begin position="275"/>
        <end position="316"/>
    </location>
</feature>
<dbReference type="InterPro" id="IPR036909">
    <property type="entry name" value="Cyt_c-like_dom_sf"/>
</dbReference>
<dbReference type="eggNOG" id="COG2010">
    <property type="taxonomic scope" value="Bacteria"/>
</dbReference>
<dbReference type="InterPro" id="IPR011429">
    <property type="entry name" value="Cyt_c_Planctomycete-type"/>
</dbReference>
<gene>
    <name evidence="12" type="ordered locus">Sinac_1517</name>
</gene>
<dbReference type="SMART" id="SM00320">
    <property type="entry name" value="WD40"/>
    <property type="match status" value="7"/>
</dbReference>
<evidence type="ECO:0000256" key="1">
    <source>
        <dbReference type="ARBA" id="ARBA00022574"/>
    </source>
</evidence>
<keyword evidence="1 7" id="KW-0853">WD repeat</keyword>
<dbReference type="STRING" id="886293.Sinac_1517"/>
<dbReference type="PROSITE" id="PS50082">
    <property type="entry name" value="WD_REPEATS_2"/>
    <property type="match status" value="4"/>
</dbReference>